<protein>
    <recommendedName>
        <fullName evidence="3">DUF3168 domain-containing protein</fullName>
    </recommendedName>
</protein>
<gene>
    <name evidence="1" type="ORF">K9S39_19670</name>
</gene>
<dbReference type="RefSeq" id="WP_248864663.1">
    <property type="nucleotide sequence ID" value="NZ_CP086322.1"/>
</dbReference>
<reference evidence="1" key="1">
    <citation type="submission" date="2021-10" db="EMBL/GenBank/DDBJ databases">
        <title>Streptomyces nigrumlapis sp.nov.,an antimicrobial producing actinobacterium isolated from Black Gobi rocks.</title>
        <authorList>
            <person name="Wen Y."/>
            <person name="Zhang W."/>
            <person name="Liu X.G."/>
        </authorList>
    </citation>
    <scope>NUCLEOTIDE SEQUENCE</scope>
    <source>
        <strain evidence="1">ST13-2-2</strain>
    </source>
</reference>
<sequence length="119" mass="13286">MSNTIETLISDVRTALHQQRIWSHAPDKDRPGWHAQPTVVDGLPAVTLTWRGVKVPAYHAHMAELSAGSVAAGWLVQLERRLERDFIVGRLFEERPHTRPGRALVALAIFHPGAEQTGR</sequence>
<dbReference type="EMBL" id="CP086322">
    <property type="protein sequence ID" value="UQA93791.1"/>
    <property type="molecule type" value="Genomic_DNA"/>
</dbReference>
<evidence type="ECO:0008006" key="3">
    <source>
        <dbReference type="Google" id="ProtNLM"/>
    </source>
</evidence>
<organism evidence="1 2">
    <name type="scientific">Streptomyces halobius</name>
    <dbReference type="NCBI Taxonomy" id="2879846"/>
    <lineage>
        <taxon>Bacteria</taxon>
        <taxon>Bacillati</taxon>
        <taxon>Actinomycetota</taxon>
        <taxon>Actinomycetes</taxon>
        <taxon>Kitasatosporales</taxon>
        <taxon>Streptomycetaceae</taxon>
        <taxon>Streptomyces</taxon>
    </lineage>
</organism>
<name>A0ABY4MBV5_9ACTN</name>
<keyword evidence="2" id="KW-1185">Reference proteome</keyword>
<evidence type="ECO:0000313" key="1">
    <source>
        <dbReference type="EMBL" id="UQA93791.1"/>
    </source>
</evidence>
<proteinExistence type="predicted"/>
<accession>A0ABY4MBV5</accession>
<dbReference type="Proteomes" id="UP000830115">
    <property type="component" value="Chromosome"/>
</dbReference>
<evidence type="ECO:0000313" key="2">
    <source>
        <dbReference type="Proteomes" id="UP000830115"/>
    </source>
</evidence>